<feature type="signal peptide" evidence="1">
    <location>
        <begin position="1"/>
        <end position="20"/>
    </location>
</feature>
<accession>A0ABQ8KL85</accession>
<evidence type="ECO:0000256" key="1">
    <source>
        <dbReference type="SAM" id="SignalP"/>
    </source>
</evidence>
<organism evidence="2 3">
    <name type="scientific">Rhodofomes roseus</name>
    <dbReference type="NCBI Taxonomy" id="34475"/>
    <lineage>
        <taxon>Eukaryota</taxon>
        <taxon>Fungi</taxon>
        <taxon>Dikarya</taxon>
        <taxon>Basidiomycota</taxon>
        <taxon>Agaricomycotina</taxon>
        <taxon>Agaricomycetes</taxon>
        <taxon>Polyporales</taxon>
        <taxon>Rhodofomes</taxon>
    </lineage>
</organism>
<dbReference type="Proteomes" id="UP000814176">
    <property type="component" value="Unassembled WGS sequence"/>
</dbReference>
<keyword evidence="1" id="KW-0732">Signal</keyword>
<sequence>MRFSMLIAAMLSTAAIPVMSAPIEQVYEREYEDVMAREPLYRGLGPVRPFNFGRMPIIGREPAATHQKEPVASSIPASIMSMIHRSLPEDELEARGWFSVIKDGAQGVEALKSAHDSKKKNKKGKRDLEDLEELYEREFYDWDFE</sequence>
<gene>
    <name evidence="2" type="ORF">C8Q71DRAFT_855690</name>
</gene>
<protein>
    <submittedName>
        <fullName evidence="2">Uncharacterized protein</fullName>
    </submittedName>
</protein>
<evidence type="ECO:0000313" key="2">
    <source>
        <dbReference type="EMBL" id="KAH9839040.1"/>
    </source>
</evidence>
<comment type="caution">
    <text evidence="2">The sequence shown here is derived from an EMBL/GenBank/DDBJ whole genome shotgun (WGS) entry which is preliminary data.</text>
</comment>
<feature type="chain" id="PRO_5046260863" evidence="1">
    <location>
        <begin position="21"/>
        <end position="145"/>
    </location>
</feature>
<dbReference type="EMBL" id="JADCUA010000006">
    <property type="protein sequence ID" value="KAH9839040.1"/>
    <property type="molecule type" value="Genomic_DNA"/>
</dbReference>
<dbReference type="GeneID" id="72007942"/>
<reference evidence="2 3" key="1">
    <citation type="journal article" date="2021" name="Environ. Microbiol.">
        <title>Gene family expansions and transcriptome signatures uncover fungal adaptations to wood decay.</title>
        <authorList>
            <person name="Hage H."/>
            <person name="Miyauchi S."/>
            <person name="Viragh M."/>
            <person name="Drula E."/>
            <person name="Min B."/>
            <person name="Chaduli D."/>
            <person name="Navarro D."/>
            <person name="Favel A."/>
            <person name="Norest M."/>
            <person name="Lesage-Meessen L."/>
            <person name="Balint B."/>
            <person name="Merenyi Z."/>
            <person name="de Eugenio L."/>
            <person name="Morin E."/>
            <person name="Martinez A.T."/>
            <person name="Baldrian P."/>
            <person name="Stursova M."/>
            <person name="Martinez M.J."/>
            <person name="Novotny C."/>
            <person name="Magnuson J.K."/>
            <person name="Spatafora J.W."/>
            <person name="Maurice S."/>
            <person name="Pangilinan J."/>
            <person name="Andreopoulos W."/>
            <person name="LaButti K."/>
            <person name="Hundley H."/>
            <person name="Na H."/>
            <person name="Kuo A."/>
            <person name="Barry K."/>
            <person name="Lipzen A."/>
            <person name="Henrissat B."/>
            <person name="Riley R."/>
            <person name="Ahrendt S."/>
            <person name="Nagy L.G."/>
            <person name="Grigoriev I.V."/>
            <person name="Martin F."/>
            <person name="Rosso M.N."/>
        </authorList>
    </citation>
    <scope>NUCLEOTIDE SEQUENCE [LARGE SCALE GENOMIC DNA]</scope>
    <source>
        <strain evidence="2 3">CIRM-BRFM 1785</strain>
    </source>
</reference>
<dbReference type="RefSeq" id="XP_047780795.1">
    <property type="nucleotide sequence ID" value="XM_047927210.1"/>
</dbReference>
<keyword evidence="3" id="KW-1185">Reference proteome</keyword>
<name>A0ABQ8KL85_9APHY</name>
<proteinExistence type="predicted"/>
<evidence type="ECO:0000313" key="3">
    <source>
        <dbReference type="Proteomes" id="UP000814176"/>
    </source>
</evidence>